<keyword evidence="3" id="KW-1185">Reference proteome</keyword>
<dbReference type="AlphaFoldDB" id="A0AAW7MGM3"/>
<proteinExistence type="predicted"/>
<sequence>MFRFLTKNRQSKNDEQQARIDFHYPACVQAISTYINEHPQPTGDDIIKIAVNAKIVYELFRSVEGARDFAAPLITNGLALYSELHGMGLEESAIRVKELVQVEVNGLARGNENLALPAVKAAYVMSQLVGFDEALPTR</sequence>
<evidence type="ECO:0000313" key="3">
    <source>
        <dbReference type="Proteomes" id="UP001172788"/>
    </source>
</evidence>
<evidence type="ECO:0000313" key="1">
    <source>
        <dbReference type="EMBL" id="MDN4571915.1"/>
    </source>
</evidence>
<organism evidence="1 4">
    <name type="scientific">Pandoraea cepalis</name>
    <dbReference type="NCBI Taxonomy" id="2508294"/>
    <lineage>
        <taxon>Bacteria</taxon>
        <taxon>Pseudomonadati</taxon>
        <taxon>Pseudomonadota</taxon>
        <taxon>Betaproteobacteria</taxon>
        <taxon>Burkholderiales</taxon>
        <taxon>Burkholderiaceae</taxon>
        <taxon>Pandoraea</taxon>
    </lineage>
</organism>
<evidence type="ECO:0000313" key="2">
    <source>
        <dbReference type="EMBL" id="MDN4581369.1"/>
    </source>
</evidence>
<dbReference type="RefSeq" id="WP_301233258.1">
    <property type="nucleotide sequence ID" value="NZ_QAIC01000022.1"/>
</dbReference>
<gene>
    <name evidence="1" type="ORF">DBA34_01345</name>
    <name evidence="2" type="ORF">DBB29_24970</name>
</gene>
<dbReference type="Proteomes" id="UP001172788">
    <property type="component" value="Unassembled WGS sequence"/>
</dbReference>
<name>A0AAW7MGM3_9BURK</name>
<protein>
    <submittedName>
        <fullName evidence="1">Uncharacterized protein</fullName>
    </submittedName>
</protein>
<dbReference type="EMBL" id="QAID01000046">
    <property type="protein sequence ID" value="MDN4581369.1"/>
    <property type="molecule type" value="Genomic_DNA"/>
</dbReference>
<dbReference type="EMBL" id="QAIC01000022">
    <property type="protein sequence ID" value="MDN4571915.1"/>
    <property type="molecule type" value="Genomic_DNA"/>
</dbReference>
<dbReference type="Proteomes" id="UP001172791">
    <property type="component" value="Unassembled WGS sequence"/>
</dbReference>
<reference evidence="1" key="1">
    <citation type="submission" date="2018-04" db="EMBL/GenBank/DDBJ databases">
        <authorList>
            <person name="Jy Z."/>
        </authorList>
    </citation>
    <scope>NUCLEOTIDE SEQUENCE</scope>
    <source>
        <strain evidence="2">AS13</strain>
        <strain evidence="1">LA18</strain>
    </source>
</reference>
<evidence type="ECO:0000313" key="4">
    <source>
        <dbReference type="Proteomes" id="UP001172791"/>
    </source>
</evidence>
<accession>A0AAW7MGM3</accession>
<comment type="caution">
    <text evidence="1">The sequence shown here is derived from an EMBL/GenBank/DDBJ whole genome shotgun (WGS) entry which is preliminary data.</text>
</comment>